<accession>A0A8T3A0T1</accession>
<gene>
    <name evidence="1" type="ORF">KFK09_027821</name>
</gene>
<sequence length="103" mass="10966">MNLVNLCHVEPVAEDCSGVDAQVAADLGNTIANVVSVEELDAACDACPLALVAEGPAVDNLVPSPNVPIENASLVVGSELILRDLVFLWYLLFLLLRLVRLEI</sequence>
<evidence type="ECO:0000313" key="1">
    <source>
        <dbReference type="EMBL" id="KAI0487998.1"/>
    </source>
</evidence>
<proteinExistence type="predicted"/>
<name>A0A8T3A0T1_DENNO</name>
<reference evidence="1" key="1">
    <citation type="journal article" date="2022" name="Front. Genet.">
        <title>Chromosome-Scale Assembly of the Dendrobium nobile Genome Provides Insights Into the Molecular Mechanism of the Biosynthesis of the Medicinal Active Ingredient of Dendrobium.</title>
        <authorList>
            <person name="Xu Q."/>
            <person name="Niu S.-C."/>
            <person name="Li K.-L."/>
            <person name="Zheng P.-J."/>
            <person name="Zhang X.-J."/>
            <person name="Jia Y."/>
            <person name="Liu Y."/>
            <person name="Niu Y.-X."/>
            <person name="Yu L.-H."/>
            <person name="Chen D.-F."/>
            <person name="Zhang G.-Q."/>
        </authorList>
    </citation>
    <scope>NUCLEOTIDE SEQUENCE</scope>
    <source>
        <tissue evidence="1">Leaf</tissue>
    </source>
</reference>
<organism evidence="1 2">
    <name type="scientific">Dendrobium nobile</name>
    <name type="common">Orchid</name>
    <dbReference type="NCBI Taxonomy" id="94219"/>
    <lineage>
        <taxon>Eukaryota</taxon>
        <taxon>Viridiplantae</taxon>
        <taxon>Streptophyta</taxon>
        <taxon>Embryophyta</taxon>
        <taxon>Tracheophyta</taxon>
        <taxon>Spermatophyta</taxon>
        <taxon>Magnoliopsida</taxon>
        <taxon>Liliopsida</taxon>
        <taxon>Asparagales</taxon>
        <taxon>Orchidaceae</taxon>
        <taxon>Epidendroideae</taxon>
        <taxon>Malaxideae</taxon>
        <taxon>Dendrobiinae</taxon>
        <taxon>Dendrobium</taxon>
    </lineage>
</organism>
<evidence type="ECO:0000313" key="2">
    <source>
        <dbReference type="Proteomes" id="UP000829196"/>
    </source>
</evidence>
<protein>
    <submittedName>
        <fullName evidence="1">Uncharacterized protein</fullName>
    </submittedName>
</protein>
<dbReference type="AlphaFoldDB" id="A0A8T3A0T1"/>
<keyword evidence="2" id="KW-1185">Reference proteome</keyword>
<dbReference type="EMBL" id="JAGYWB010000019">
    <property type="protein sequence ID" value="KAI0487998.1"/>
    <property type="molecule type" value="Genomic_DNA"/>
</dbReference>
<dbReference type="Proteomes" id="UP000829196">
    <property type="component" value="Unassembled WGS sequence"/>
</dbReference>
<comment type="caution">
    <text evidence="1">The sequence shown here is derived from an EMBL/GenBank/DDBJ whole genome shotgun (WGS) entry which is preliminary data.</text>
</comment>